<gene>
    <name evidence="2" type="ORF">HK097_002434</name>
</gene>
<evidence type="ECO:0000313" key="3">
    <source>
        <dbReference type="Proteomes" id="UP001212841"/>
    </source>
</evidence>
<proteinExistence type="predicted"/>
<feature type="region of interest" description="Disordered" evidence="1">
    <location>
        <begin position="1"/>
        <end position="78"/>
    </location>
</feature>
<evidence type="ECO:0000256" key="1">
    <source>
        <dbReference type="SAM" id="MobiDB-lite"/>
    </source>
</evidence>
<accession>A0AAD5S601</accession>
<dbReference type="Proteomes" id="UP001212841">
    <property type="component" value="Unassembled WGS sequence"/>
</dbReference>
<comment type="caution">
    <text evidence="2">The sequence shown here is derived from an EMBL/GenBank/DDBJ whole genome shotgun (WGS) entry which is preliminary data.</text>
</comment>
<protein>
    <submittedName>
        <fullName evidence="2">Uncharacterized protein</fullName>
    </submittedName>
</protein>
<dbReference type="AlphaFoldDB" id="A0AAD5S601"/>
<name>A0AAD5S601_9FUNG</name>
<feature type="non-terminal residue" evidence="2">
    <location>
        <position position="78"/>
    </location>
</feature>
<keyword evidence="3" id="KW-1185">Reference proteome</keyword>
<dbReference type="EMBL" id="JADGJD010001520">
    <property type="protein sequence ID" value="KAJ3040958.1"/>
    <property type="molecule type" value="Genomic_DNA"/>
</dbReference>
<feature type="compositionally biased region" description="Basic residues" evidence="1">
    <location>
        <begin position="48"/>
        <end position="59"/>
    </location>
</feature>
<organism evidence="2 3">
    <name type="scientific">Rhizophlyctis rosea</name>
    <dbReference type="NCBI Taxonomy" id="64517"/>
    <lineage>
        <taxon>Eukaryota</taxon>
        <taxon>Fungi</taxon>
        <taxon>Fungi incertae sedis</taxon>
        <taxon>Chytridiomycota</taxon>
        <taxon>Chytridiomycota incertae sedis</taxon>
        <taxon>Chytridiomycetes</taxon>
        <taxon>Rhizophlyctidales</taxon>
        <taxon>Rhizophlyctidaceae</taxon>
        <taxon>Rhizophlyctis</taxon>
    </lineage>
</organism>
<evidence type="ECO:0000313" key="2">
    <source>
        <dbReference type="EMBL" id="KAJ3040958.1"/>
    </source>
</evidence>
<feature type="compositionally biased region" description="Polar residues" evidence="1">
    <location>
        <begin position="1"/>
        <end position="22"/>
    </location>
</feature>
<sequence>MTSTIRNRSQRSRLSQHTASSQDDSDDTKHEGVESTAPRNEMTIGKNRNGRRVRTKRRSGAGGAGLLRHDMDPGISTE</sequence>
<reference evidence="2" key="1">
    <citation type="submission" date="2020-05" db="EMBL/GenBank/DDBJ databases">
        <title>Phylogenomic resolution of chytrid fungi.</title>
        <authorList>
            <person name="Stajich J.E."/>
            <person name="Amses K."/>
            <person name="Simmons R."/>
            <person name="Seto K."/>
            <person name="Myers J."/>
            <person name="Bonds A."/>
            <person name="Quandt C.A."/>
            <person name="Barry K."/>
            <person name="Liu P."/>
            <person name="Grigoriev I."/>
            <person name="Longcore J.E."/>
            <person name="James T.Y."/>
        </authorList>
    </citation>
    <scope>NUCLEOTIDE SEQUENCE</scope>
    <source>
        <strain evidence="2">JEL0318</strain>
    </source>
</reference>